<dbReference type="InterPro" id="IPR010179">
    <property type="entry name" value="CRISPR-assoc_prot_Cse3"/>
</dbReference>
<dbReference type="Pfam" id="PF08798">
    <property type="entry name" value="CRISPR_assoc"/>
    <property type="match status" value="1"/>
</dbReference>
<protein>
    <submittedName>
        <fullName evidence="1">Type I-E CRISPR-associated protein Cas6/Cse3/CasE</fullName>
    </submittedName>
</protein>
<dbReference type="Gene3D" id="3.30.70.1200">
    <property type="entry name" value="Crispr-associated protein, domain 1"/>
    <property type="match status" value="1"/>
</dbReference>
<accession>A0ABP9TC23</accession>
<name>A0ABP9TC23_9ACTN</name>
<dbReference type="Proteomes" id="UP001499878">
    <property type="component" value="Unassembled WGS sequence"/>
</dbReference>
<dbReference type="EMBL" id="BAABJR010000023">
    <property type="protein sequence ID" value="GAA5215941.1"/>
    <property type="molecule type" value="Genomic_DNA"/>
</dbReference>
<dbReference type="CDD" id="cd09727">
    <property type="entry name" value="Cas6_I-E"/>
    <property type="match status" value="1"/>
</dbReference>
<gene>
    <name evidence="1" type="primary">cas6e</name>
    <name evidence="1" type="ORF">GCM10023323_66980</name>
</gene>
<sequence>MTSLSRLILDPGHPAVRADLADVDSLHKTLMRLVPDHAGPTPRARAGLLFRTEPGPDPVLLVQTANPPDLTALPAHYGTARTLDLTPLLNSLTLGRTVRYRITAAPTVARSAGNPTPHPVTGKRRGKITHLTGDDALAWWQRRATAAGLETVTITSLPRPFPRTRVTRSAPYFTLTQFDGLARITDTTPLTDALKNGIGRAKSYGAGLLSLAPA</sequence>
<dbReference type="SMART" id="SM01101">
    <property type="entry name" value="CRISPR_assoc"/>
    <property type="match status" value="1"/>
</dbReference>
<dbReference type="SUPFAM" id="SSF117987">
    <property type="entry name" value="CRISPR-associated protein"/>
    <property type="match status" value="2"/>
</dbReference>
<reference evidence="2" key="1">
    <citation type="journal article" date="2019" name="Int. J. Syst. Evol. Microbiol.">
        <title>The Global Catalogue of Microorganisms (GCM) 10K type strain sequencing project: providing services to taxonomists for standard genome sequencing and annotation.</title>
        <authorList>
            <consortium name="The Broad Institute Genomics Platform"/>
            <consortium name="The Broad Institute Genome Sequencing Center for Infectious Disease"/>
            <person name="Wu L."/>
            <person name="Ma J."/>
        </authorList>
    </citation>
    <scope>NUCLEOTIDE SEQUENCE [LARGE SCALE GENOMIC DNA]</scope>
    <source>
        <strain evidence="2">JCM 18306</strain>
    </source>
</reference>
<dbReference type="Gene3D" id="3.30.70.1210">
    <property type="entry name" value="Crispr-associated protein, domain 2"/>
    <property type="match status" value="1"/>
</dbReference>
<organism evidence="1 2">
    <name type="scientific">Streptomyces thinghirensis</name>
    <dbReference type="NCBI Taxonomy" id="551547"/>
    <lineage>
        <taxon>Bacteria</taxon>
        <taxon>Bacillati</taxon>
        <taxon>Actinomycetota</taxon>
        <taxon>Actinomycetes</taxon>
        <taxon>Kitasatosporales</taxon>
        <taxon>Streptomycetaceae</taxon>
        <taxon>Streptomyces</taxon>
    </lineage>
</organism>
<proteinExistence type="predicted"/>
<keyword evidence="2" id="KW-1185">Reference proteome</keyword>
<evidence type="ECO:0000313" key="2">
    <source>
        <dbReference type="Proteomes" id="UP001499878"/>
    </source>
</evidence>
<comment type="caution">
    <text evidence="1">The sequence shown here is derived from an EMBL/GenBank/DDBJ whole genome shotgun (WGS) entry which is preliminary data.</text>
</comment>
<dbReference type="RefSeq" id="WP_345636989.1">
    <property type="nucleotide sequence ID" value="NZ_BAABJR010000023.1"/>
</dbReference>
<evidence type="ECO:0000313" key="1">
    <source>
        <dbReference type="EMBL" id="GAA5215941.1"/>
    </source>
</evidence>
<dbReference type="NCBIfam" id="TIGR01907">
    <property type="entry name" value="casE_Cse3"/>
    <property type="match status" value="1"/>
</dbReference>